<name>A0AAD7GSA5_MYCRO</name>
<evidence type="ECO:0000256" key="2">
    <source>
        <dbReference type="SAM" id="SignalP"/>
    </source>
</evidence>
<feature type="region of interest" description="Disordered" evidence="1">
    <location>
        <begin position="119"/>
        <end position="164"/>
    </location>
</feature>
<evidence type="ECO:0000256" key="1">
    <source>
        <dbReference type="SAM" id="MobiDB-lite"/>
    </source>
</evidence>
<keyword evidence="4" id="KW-1185">Reference proteome</keyword>
<accession>A0AAD7GSA5</accession>
<feature type="signal peptide" evidence="2">
    <location>
        <begin position="1"/>
        <end position="27"/>
    </location>
</feature>
<feature type="compositionally biased region" description="Basic and acidic residues" evidence="1">
    <location>
        <begin position="146"/>
        <end position="157"/>
    </location>
</feature>
<dbReference type="AlphaFoldDB" id="A0AAD7GSA5"/>
<feature type="chain" id="PRO_5042219239" evidence="2">
    <location>
        <begin position="28"/>
        <end position="164"/>
    </location>
</feature>
<keyword evidence="2" id="KW-0732">Signal</keyword>
<evidence type="ECO:0000313" key="3">
    <source>
        <dbReference type="EMBL" id="KAJ7704115.1"/>
    </source>
</evidence>
<reference evidence="3" key="1">
    <citation type="submission" date="2023-03" db="EMBL/GenBank/DDBJ databases">
        <title>Massive genome expansion in bonnet fungi (Mycena s.s.) driven by repeated elements and novel gene families across ecological guilds.</title>
        <authorList>
            <consortium name="Lawrence Berkeley National Laboratory"/>
            <person name="Harder C.B."/>
            <person name="Miyauchi S."/>
            <person name="Viragh M."/>
            <person name="Kuo A."/>
            <person name="Thoen E."/>
            <person name="Andreopoulos B."/>
            <person name="Lu D."/>
            <person name="Skrede I."/>
            <person name="Drula E."/>
            <person name="Henrissat B."/>
            <person name="Morin E."/>
            <person name="Kohler A."/>
            <person name="Barry K."/>
            <person name="LaButti K."/>
            <person name="Morin E."/>
            <person name="Salamov A."/>
            <person name="Lipzen A."/>
            <person name="Mereny Z."/>
            <person name="Hegedus B."/>
            <person name="Baldrian P."/>
            <person name="Stursova M."/>
            <person name="Weitz H."/>
            <person name="Taylor A."/>
            <person name="Grigoriev I.V."/>
            <person name="Nagy L.G."/>
            <person name="Martin F."/>
            <person name="Kauserud H."/>
        </authorList>
    </citation>
    <scope>NUCLEOTIDE SEQUENCE</scope>
    <source>
        <strain evidence="3">CBHHK067</strain>
    </source>
</reference>
<proteinExistence type="predicted"/>
<protein>
    <submittedName>
        <fullName evidence="3">Uncharacterized protein</fullName>
    </submittedName>
</protein>
<evidence type="ECO:0000313" key="4">
    <source>
        <dbReference type="Proteomes" id="UP001221757"/>
    </source>
</evidence>
<dbReference type="EMBL" id="JARKIE010000011">
    <property type="protein sequence ID" value="KAJ7704115.1"/>
    <property type="molecule type" value="Genomic_DNA"/>
</dbReference>
<organism evidence="3 4">
    <name type="scientific">Mycena rosella</name>
    <name type="common">Pink bonnet</name>
    <name type="synonym">Agaricus rosellus</name>
    <dbReference type="NCBI Taxonomy" id="1033263"/>
    <lineage>
        <taxon>Eukaryota</taxon>
        <taxon>Fungi</taxon>
        <taxon>Dikarya</taxon>
        <taxon>Basidiomycota</taxon>
        <taxon>Agaricomycotina</taxon>
        <taxon>Agaricomycetes</taxon>
        <taxon>Agaricomycetidae</taxon>
        <taxon>Agaricales</taxon>
        <taxon>Marasmiineae</taxon>
        <taxon>Mycenaceae</taxon>
        <taxon>Mycena</taxon>
    </lineage>
</organism>
<dbReference type="Proteomes" id="UP001221757">
    <property type="component" value="Unassembled WGS sequence"/>
</dbReference>
<gene>
    <name evidence="3" type="ORF">B0H17DRAFT_1127120</name>
</gene>
<sequence>MSLPAPSSLFFPPFLLFLISYWPSTHSTDIAPGRAQYLPLGVALTLASAVARAVRPDARPDLPRTVSFMPFRLLHPSFSSTSLLTIRPTSPAPSRPQQAHVRYSGIEGAYADLGLQLPDNLPRATDTRVQVPSATRSQSPRGPQNDLREQRDRREWHGLVQIRS</sequence>
<feature type="compositionally biased region" description="Polar residues" evidence="1">
    <location>
        <begin position="127"/>
        <end position="142"/>
    </location>
</feature>
<comment type="caution">
    <text evidence="3">The sequence shown here is derived from an EMBL/GenBank/DDBJ whole genome shotgun (WGS) entry which is preliminary data.</text>
</comment>